<dbReference type="Proteomes" id="UP000681794">
    <property type="component" value="Chromosome"/>
</dbReference>
<reference evidence="1" key="1">
    <citation type="submission" date="2021-06" db="EMBL/GenBank/DDBJ databases">
        <authorList>
            <person name="Ellington A.J."/>
            <person name="Bryan N.C."/>
            <person name="Christner B.C."/>
            <person name="Reisch C.R."/>
        </authorList>
    </citation>
    <scope>NUCLEOTIDE SEQUENCE</scope>
    <source>
        <strain evidence="1">L6-1</strain>
    </source>
</reference>
<dbReference type="EMBL" id="CP076544">
    <property type="protein sequence ID" value="QWS33176.1"/>
    <property type="molecule type" value="Genomic_DNA"/>
</dbReference>
<accession>A0ACD1E2Y3</accession>
<sequence>MLSRRDAAVRLDIPLEMAAHHGIPTRLSEAELQAIEEDPPAWLVQSRANRTGAKKVWVQLECVVCGYAETARPKKWWPDWDHLMCDYHAPYQAPEPIAGRTRHEVEGVGSRFVALVDEAPQRP</sequence>
<evidence type="ECO:0000313" key="2">
    <source>
        <dbReference type="Proteomes" id="UP000681794"/>
    </source>
</evidence>
<name>A0ACD1E2Y3_9MICO</name>
<gene>
    <name evidence="1" type="ORF">KM842_13130</name>
</gene>
<protein>
    <submittedName>
        <fullName evidence="1">Uncharacterized protein</fullName>
    </submittedName>
</protein>
<evidence type="ECO:0000313" key="1">
    <source>
        <dbReference type="EMBL" id="QWS33176.1"/>
    </source>
</evidence>
<organism evidence="1 2">
    <name type="scientific">Curtobacterium aetherium</name>
    <dbReference type="NCBI Taxonomy" id="2841594"/>
    <lineage>
        <taxon>Bacteria</taxon>
        <taxon>Bacillati</taxon>
        <taxon>Actinomycetota</taxon>
        <taxon>Actinomycetes</taxon>
        <taxon>Micrococcales</taxon>
        <taxon>Microbacteriaceae</taxon>
        <taxon>Curtobacterium</taxon>
    </lineage>
</organism>
<keyword evidence="2" id="KW-1185">Reference proteome</keyword>
<proteinExistence type="predicted"/>